<accession>A0AAD3DEV7</accession>
<reference evidence="2 3" key="1">
    <citation type="journal article" date="2021" name="Sci. Rep.">
        <title>Genome sequencing of the multicellular alga Astrephomene provides insights into convergent evolution of germ-soma differentiation.</title>
        <authorList>
            <person name="Yamashita S."/>
            <person name="Yamamoto K."/>
            <person name="Matsuzaki R."/>
            <person name="Suzuki S."/>
            <person name="Yamaguchi H."/>
            <person name="Hirooka S."/>
            <person name="Minakuchi Y."/>
            <person name="Miyagishima S."/>
            <person name="Kawachi M."/>
            <person name="Toyoda A."/>
            <person name="Nozaki H."/>
        </authorList>
    </citation>
    <scope>NUCLEOTIDE SEQUENCE [LARGE SCALE GENOMIC DNA]</scope>
    <source>
        <strain evidence="2 3">NIES-4017</strain>
    </source>
</reference>
<feature type="region of interest" description="Disordered" evidence="1">
    <location>
        <begin position="1"/>
        <end position="54"/>
    </location>
</feature>
<feature type="non-terminal residue" evidence="2">
    <location>
        <position position="123"/>
    </location>
</feature>
<sequence length="123" mass="12855">GDVEVGKDTEVEEEDGLEPKPLGDRTTRRAGAEAGAGAGLVAPGCGEDPPPAGPKAVVESQLRCWLQEAAARAGGLLQATRGWQVALRLLLLAEELLLPGARLRLLLWLPPLAPAGRPVWGLL</sequence>
<organism evidence="2 3">
    <name type="scientific">Astrephomene gubernaculifera</name>
    <dbReference type="NCBI Taxonomy" id="47775"/>
    <lineage>
        <taxon>Eukaryota</taxon>
        <taxon>Viridiplantae</taxon>
        <taxon>Chlorophyta</taxon>
        <taxon>core chlorophytes</taxon>
        <taxon>Chlorophyceae</taxon>
        <taxon>CS clade</taxon>
        <taxon>Chlamydomonadales</taxon>
        <taxon>Astrephomenaceae</taxon>
        <taxon>Astrephomene</taxon>
    </lineage>
</organism>
<evidence type="ECO:0000313" key="2">
    <source>
        <dbReference type="EMBL" id="GFR40500.1"/>
    </source>
</evidence>
<protein>
    <submittedName>
        <fullName evidence="2">Uncharacterized protein</fullName>
    </submittedName>
</protein>
<dbReference type="AlphaFoldDB" id="A0AAD3DEV7"/>
<keyword evidence="3" id="KW-1185">Reference proteome</keyword>
<proteinExistence type="predicted"/>
<feature type="compositionally biased region" description="Basic and acidic residues" evidence="1">
    <location>
        <begin position="17"/>
        <end position="31"/>
    </location>
</feature>
<comment type="caution">
    <text evidence="2">The sequence shown here is derived from an EMBL/GenBank/DDBJ whole genome shotgun (WGS) entry which is preliminary data.</text>
</comment>
<evidence type="ECO:0000313" key="3">
    <source>
        <dbReference type="Proteomes" id="UP001054857"/>
    </source>
</evidence>
<evidence type="ECO:0000256" key="1">
    <source>
        <dbReference type="SAM" id="MobiDB-lite"/>
    </source>
</evidence>
<dbReference type="EMBL" id="BMAR01000001">
    <property type="protein sequence ID" value="GFR40500.1"/>
    <property type="molecule type" value="Genomic_DNA"/>
</dbReference>
<name>A0AAD3DEV7_9CHLO</name>
<gene>
    <name evidence="2" type="ORF">Agub_g1069</name>
</gene>
<dbReference type="Proteomes" id="UP001054857">
    <property type="component" value="Unassembled WGS sequence"/>
</dbReference>
<feature type="compositionally biased region" description="Low complexity" evidence="1">
    <location>
        <begin position="32"/>
        <end position="46"/>
    </location>
</feature>